<dbReference type="SUPFAM" id="SSF50630">
    <property type="entry name" value="Acid proteases"/>
    <property type="match status" value="1"/>
</dbReference>
<dbReference type="Gene3D" id="4.10.60.10">
    <property type="entry name" value="Zinc finger, CCHC-type"/>
    <property type="match status" value="1"/>
</dbReference>
<keyword evidence="2" id="KW-1185">Reference proteome</keyword>
<protein>
    <submittedName>
        <fullName evidence="1">Uncharacterized protein</fullName>
    </submittedName>
</protein>
<dbReference type="InterPro" id="IPR036875">
    <property type="entry name" value="Znf_CCHC_sf"/>
</dbReference>
<dbReference type="Proteomes" id="UP000269396">
    <property type="component" value="Unassembled WGS sequence"/>
</dbReference>
<proteinExistence type="predicted"/>
<dbReference type="InterPro" id="IPR021109">
    <property type="entry name" value="Peptidase_aspartic_dom_sf"/>
</dbReference>
<dbReference type="PROSITE" id="PS50158">
    <property type="entry name" value="ZF_CCHC"/>
    <property type="match status" value="1"/>
</dbReference>
<dbReference type="AlphaFoldDB" id="A0A183NMW5"/>
<dbReference type="SUPFAM" id="SSF57756">
    <property type="entry name" value="Retrovirus zinc finger-like domains"/>
    <property type="match status" value="1"/>
</dbReference>
<evidence type="ECO:0000313" key="1">
    <source>
        <dbReference type="EMBL" id="VDO95560.1"/>
    </source>
</evidence>
<dbReference type="Gene3D" id="2.40.70.10">
    <property type="entry name" value="Acid Proteases"/>
    <property type="match status" value="1"/>
</dbReference>
<reference evidence="1 2" key="1">
    <citation type="submission" date="2018-11" db="EMBL/GenBank/DDBJ databases">
        <authorList>
            <consortium name="Pathogen Informatics"/>
        </authorList>
    </citation>
    <scope>NUCLEOTIDE SEQUENCE [LARGE SCALE GENOMIC DNA]</scope>
    <source>
        <strain>Denwood</strain>
        <strain evidence="2">Zambia</strain>
    </source>
</reference>
<accession>A0A183NMW5</accession>
<dbReference type="GO" id="GO:0003676">
    <property type="term" value="F:nucleic acid binding"/>
    <property type="evidence" value="ECO:0007669"/>
    <property type="project" value="InterPro"/>
</dbReference>
<dbReference type="SMART" id="SM00343">
    <property type="entry name" value="ZnF_C2HC"/>
    <property type="match status" value="1"/>
</dbReference>
<name>A0A183NMW5_9TREM</name>
<dbReference type="STRING" id="31246.A0A183NMW5"/>
<organism evidence="1 2">
    <name type="scientific">Schistosoma mattheei</name>
    <dbReference type="NCBI Taxonomy" id="31246"/>
    <lineage>
        <taxon>Eukaryota</taxon>
        <taxon>Metazoa</taxon>
        <taxon>Spiralia</taxon>
        <taxon>Lophotrochozoa</taxon>
        <taxon>Platyhelminthes</taxon>
        <taxon>Trematoda</taxon>
        <taxon>Digenea</taxon>
        <taxon>Strigeidida</taxon>
        <taxon>Schistosomatoidea</taxon>
        <taxon>Schistosomatidae</taxon>
        <taxon>Schistosoma</taxon>
    </lineage>
</organism>
<gene>
    <name evidence="1" type="ORF">SMTD_LOCUS3451</name>
</gene>
<dbReference type="InterPro" id="IPR001878">
    <property type="entry name" value="Znf_CCHC"/>
</dbReference>
<dbReference type="GO" id="GO:0008270">
    <property type="term" value="F:zinc ion binding"/>
    <property type="evidence" value="ECO:0007669"/>
    <property type="project" value="InterPro"/>
</dbReference>
<sequence length="368" mass="40640">MLDGETLKEVEFEAVAELVGVKEPKAKLGGLGTLLRGRAKAVYDSLDGAGEKTTWETVTERLAAKFDSPVDREEVLQKFRLARLPVDGDPLVLWSLPNCYAVRCRLSEESEAHLLASQFIESVPATVSQQLKLVNAAQPMDISELAKVTRQLITRTVAPVGCEKQEISNVEKKIEELEHEIAAIQENHKRNDKCYACGGTGHWKINCPTRRRRRYFRRYNESSFYPRNLGVVALVDRGVVYTRVNINERDLVCPIDTGAAVSLIGKEQCKRPKPCTLAVHTIGGHMLEVFGVSNSIVKVGDAKINFPFAVTTSLSRPILGADFLREVKATVDLKSGKVVTKYGSLPIHESSEVAEISGSGCLVEEIKH</sequence>
<evidence type="ECO:0000313" key="2">
    <source>
        <dbReference type="Proteomes" id="UP000269396"/>
    </source>
</evidence>
<dbReference type="EMBL" id="UZAL01006280">
    <property type="protein sequence ID" value="VDO95560.1"/>
    <property type="molecule type" value="Genomic_DNA"/>
</dbReference>
<dbReference type="Pfam" id="PF00098">
    <property type="entry name" value="zf-CCHC"/>
    <property type="match status" value="1"/>
</dbReference>